<dbReference type="Gene3D" id="3.20.20.140">
    <property type="entry name" value="Metal-dependent hydrolases"/>
    <property type="match status" value="1"/>
</dbReference>
<comment type="caution">
    <text evidence="2">The sequence shown here is derived from an EMBL/GenBank/DDBJ whole genome shotgun (WGS) entry which is preliminary data.</text>
</comment>
<dbReference type="InterPro" id="IPR050287">
    <property type="entry name" value="MTA/SAH_deaminase"/>
</dbReference>
<gene>
    <name evidence="2" type="ORF">HMPREF1125_0520</name>
</gene>
<dbReference type="EMBL" id="ALJN01000016">
    <property type="protein sequence ID" value="EJP20674.1"/>
    <property type="molecule type" value="Genomic_DNA"/>
</dbReference>
<dbReference type="Gene3D" id="2.30.40.10">
    <property type="entry name" value="Urease, subunit C, domain 1"/>
    <property type="match status" value="1"/>
</dbReference>
<evidence type="ECO:0000313" key="2">
    <source>
        <dbReference type="EMBL" id="EJP20674.1"/>
    </source>
</evidence>
<reference evidence="2 3" key="1">
    <citation type="submission" date="2012-07" db="EMBL/GenBank/DDBJ databases">
        <authorList>
            <person name="Durkin A.S."/>
            <person name="McCorrison J."/>
            <person name="Torralba M."/>
            <person name="Gillis M."/>
            <person name="Methe B."/>
            <person name="Sutton G."/>
            <person name="Nelson K.E."/>
        </authorList>
    </citation>
    <scope>NUCLEOTIDE SEQUENCE [LARGE SCALE GENOMIC DNA]</scope>
    <source>
        <strain evidence="2 3">SK304</strain>
    </source>
</reference>
<dbReference type="AlphaFoldDB" id="J4TE54"/>
<dbReference type="PANTHER" id="PTHR43794:SF11">
    <property type="entry name" value="AMIDOHYDROLASE-RELATED DOMAIN-CONTAINING PROTEIN"/>
    <property type="match status" value="1"/>
</dbReference>
<protein>
    <submittedName>
        <fullName evidence="2">Chlorohydrolase domain protein</fullName>
    </submittedName>
</protein>
<organism evidence="2 3">
    <name type="scientific">Streptococcus oralis SK304</name>
    <dbReference type="NCBI Taxonomy" id="1161421"/>
    <lineage>
        <taxon>Bacteria</taxon>
        <taxon>Bacillati</taxon>
        <taxon>Bacillota</taxon>
        <taxon>Bacilli</taxon>
        <taxon>Lactobacillales</taxon>
        <taxon>Streptococcaceae</taxon>
        <taxon>Streptococcus</taxon>
    </lineage>
</organism>
<dbReference type="SUPFAM" id="SSF51338">
    <property type="entry name" value="Composite domain of metallo-dependent hydrolases"/>
    <property type="match status" value="1"/>
</dbReference>
<proteinExistence type="predicted"/>
<dbReference type="Proteomes" id="UP000006745">
    <property type="component" value="Unassembled WGS sequence"/>
</dbReference>
<dbReference type="PATRIC" id="fig|1161421.3.peg.1072"/>
<evidence type="ECO:0000256" key="1">
    <source>
        <dbReference type="ARBA" id="ARBA00022801"/>
    </source>
</evidence>
<sequence length="99" mass="11081">MKAYQHVNIVTCDQDFHVHLDGILAVKDSQIIYVGQEKQEILDQAEQIIDYQGAWIMPGLINCHTHSAMTGYAESEMIAISTNGSMTIFGQQKQDLLPT</sequence>
<evidence type="ECO:0000313" key="3">
    <source>
        <dbReference type="Proteomes" id="UP000006745"/>
    </source>
</evidence>
<keyword evidence="1 2" id="KW-0378">Hydrolase</keyword>
<name>J4TE54_STROR</name>
<accession>J4TE54</accession>
<dbReference type="InterPro" id="IPR011059">
    <property type="entry name" value="Metal-dep_hydrolase_composite"/>
</dbReference>
<dbReference type="PANTHER" id="PTHR43794">
    <property type="entry name" value="AMINOHYDROLASE SSNA-RELATED"/>
    <property type="match status" value="1"/>
</dbReference>
<dbReference type="GO" id="GO:0016810">
    <property type="term" value="F:hydrolase activity, acting on carbon-nitrogen (but not peptide) bonds"/>
    <property type="evidence" value="ECO:0007669"/>
    <property type="project" value="InterPro"/>
</dbReference>